<keyword evidence="1 2" id="KW-0808">Transferase</keyword>
<organism evidence="3 4">
    <name type="scientific">Candidatus Anaerobutyricum stercoripullorum</name>
    <dbReference type="NCBI Taxonomy" id="2838456"/>
    <lineage>
        <taxon>Bacteria</taxon>
        <taxon>Bacillati</taxon>
        <taxon>Bacillota</taxon>
        <taxon>Clostridia</taxon>
        <taxon>Lachnospirales</taxon>
        <taxon>Lachnospiraceae</taxon>
        <taxon>Anaerobutyricum</taxon>
    </lineage>
</organism>
<dbReference type="AlphaFoldDB" id="A0A9D1X497"/>
<feature type="binding site" evidence="2">
    <location>
        <begin position="66"/>
        <end position="68"/>
    </location>
    <ligand>
        <name>substrate</name>
    </ligand>
</feature>
<feature type="active site" evidence="2">
    <location>
        <position position="21"/>
    </location>
</feature>
<dbReference type="HAMAP" id="MF_01139">
    <property type="entry name" value="ISPT"/>
    <property type="match status" value="1"/>
</dbReference>
<keyword evidence="2" id="KW-0460">Magnesium</keyword>
<dbReference type="CDD" id="cd00475">
    <property type="entry name" value="Cis_IPPS"/>
    <property type="match status" value="1"/>
</dbReference>
<keyword evidence="2" id="KW-0479">Metal-binding</keyword>
<gene>
    <name evidence="3" type="ORF">H9849_06080</name>
</gene>
<reference evidence="3" key="1">
    <citation type="journal article" date="2021" name="PeerJ">
        <title>Extensive microbial diversity within the chicken gut microbiome revealed by metagenomics and culture.</title>
        <authorList>
            <person name="Gilroy R."/>
            <person name="Ravi A."/>
            <person name="Getino M."/>
            <person name="Pursley I."/>
            <person name="Horton D.L."/>
            <person name="Alikhan N.F."/>
            <person name="Baker D."/>
            <person name="Gharbi K."/>
            <person name="Hall N."/>
            <person name="Watson M."/>
            <person name="Adriaenssens E.M."/>
            <person name="Foster-Nyarko E."/>
            <person name="Jarju S."/>
            <person name="Secka A."/>
            <person name="Antonio M."/>
            <person name="Oren A."/>
            <person name="Chaudhuri R.R."/>
            <person name="La Ragione R."/>
            <person name="Hildebrand F."/>
            <person name="Pallen M.J."/>
        </authorList>
    </citation>
    <scope>NUCLEOTIDE SEQUENCE</scope>
    <source>
        <strain evidence="3">ChiSxjej3B15-1167</strain>
    </source>
</reference>
<sequence length="241" mass="28156">MEKELNGKVCQIPEHVAIILDGNGRWAKKRLMPRNMGHSQGAKVVEQICEDAWDLGIKYLTVYAFSTENWNRPEKEVRALMKLLRRYLVDCIERTSKNNMRVRVIGEKSRLADDIREAIEELERVSAGNTGLNFTIALNYGSRDEMVRAMRRMAADCCAGSLQPEEITEEVFTSYLDTRELPDPDLMIRTSGEQRLSNWLLWQLAYTEFYFTDVLWPDFNKKELIRAIEYYNTRERRFGGI</sequence>
<comment type="similarity">
    <text evidence="2">Belongs to the UPP synthase family.</text>
</comment>
<dbReference type="EMBL" id="DXEQ01000176">
    <property type="protein sequence ID" value="HIX72573.1"/>
    <property type="molecule type" value="Genomic_DNA"/>
</dbReference>
<dbReference type="EC" id="2.5.1.-" evidence="2"/>
<dbReference type="GO" id="GO:0000287">
    <property type="term" value="F:magnesium ion binding"/>
    <property type="evidence" value="ECO:0007669"/>
    <property type="project" value="UniProtKB-UniRule"/>
</dbReference>
<comment type="caution">
    <text evidence="3">The sequence shown here is derived from an EMBL/GenBank/DDBJ whole genome shotgun (WGS) entry which is preliminary data.</text>
</comment>
<evidence type="ECO:0000313" key="4">
    <source>
        <dbReference type="Proteomes" id="UP000886805"/>
    </source>
</evidence>
<comment type="cofactor">
    <cofactor evidence="2">
        <name>Mg(2+)</name>
        <dbReference type="ChEBI" id="CHEBI:18420"/>
    </cofactor>
    <text evidence="2">Binds 2 magnesium ions per subunit.</text>
</comment>
<feature type="binding site" evidence="2">
    <location>
        <position position="21"/>
    </location>
    <ligand>
        <name>Mg(2+)</name>
        <dbReference type="ChEBI" id="CHEBI:18420"/>
    </ligand>
</feature>
<dbReference type="PANTHER" id="PTHR10291:SF0">
    <property type="entry name" value="DEHYDRODOLICHYL DIPHOSPHATE SYNTHASE 2"/>
    <property type="match status" value="1"/>
</dbReference>
<feature type="binding site" evidence="2">
    <location>
        <position position="34"/>
    </location>
    <ligand>
        <name>substrate</name>
    </ligand>
</feature>
<dbReference type="SUPFAM" id="SSF64005">
    <property type="entry name" value="Undecaprenyl diphosphate synthase"/>
    <property type="match status" value="1"/>
</dbReference>
<feature type="binding site" evidence="2">
    <location>
        <position position="208"/>
    </location>
    <ligand>
        <name>Mg(2+)</name>
        <dbReference type="ChEBI" id="CHEBI:18420"/>
    </ligand>
</feature>
<reference evidence="3" key="2">
    <citation type="submission" date="2021-04" db="EMBL/GenBank/DDBJ databases">
        <authorList>
            <person name="Gilroy R."/>
        </authorList>
    </citation>
    <scope>NUCLEOTIDE SEQUENCE</scope>
    <source>
        <strain evidence="3">ChiSxjej3B15-1167</strain>
    </source>
</reference>
<dbReference type="PANTHER" id="PTHR10291">
    <property type="entry name" value="DEHYDRODOLICHYL DIPHOSPHATE SYNTHASE FAMILY MEMBER"/>
    <property type="match status" value="1"/>
</dbReference>
<evidence type="ECO:0000256" key="2">
    <source>
        <dbReference type="HAMAP-Rule" id="MF_01139"/>
    </source>
</evidence>
<evidence type="ECO:0000256" key="1">
    <source>
        <dbReference type="ARBA" id="ARBA00022679"/>
    </source>
</evidence>
<accession>A0A9D1X497</accession>
<dbReference type="FunFam" id="3.40.1180.10:FF:000001">
    <property type="entry name" value="(2E,6E)-farnesyl-diphosphate-specific ditrans,polycis-undecaprenyl-diphosphate synthase"/>
    <property type="match status" value="1"/>
</dbReference>
<dbReference type="GO" id="GO:0045547">
    <property type="term" value="F:ditrans,polycis-polyprenyl diphosphate synthase [(2E,6E)-farnesyl diphosphate specific] activity"/>
    <property type="evidence" value="ECO:0007669"/>
    <property type="project" value="TreeGrafter"/>
</dbReference>
<feature type="binding site" evidence="2">
    <location>
        <position position="38"/>
    </location>
    <ligand>
        <name>substrate</name>
    </ligand>
</feature>
<dbReference type="GO" id="GO:0016094">
    <property type="term" value="P:polyprenol biosynthetic process"/>
    <property type="evidence" value="ECO:0007669"/>
    <property type="project" value="TreeGrafter"/>
</dbReference>
<feature type="binding site" evidence="2">
    <location>
        <position position="70"/>
    </location>
    <ligand>
        <name>substrate</name>
    </ligand>
</feature>
<dbReference type="NCBIfam" id="NF011405">
    <property type="entry name" value="PRK14830.1"/>
    <property type="match status" value="1"/>
</dbReference>
<comment type="subunit">
    <text evidence="2">Homodimer.</text>
</comment>
<feature type="binding site" evidence="2">
    <location>
        <begin position="195"/>
        <end position="197"/>
    </location>
    <ligand>
        <name>substrate</name>
    </ligand>
</feature>
<feature type="binding site" evidence="2">
    <location>
        <position position="72"/>
    </location>
    <ligand>
        <name>substrate</name>
    </ligand>
</feature>
<evidence type="ECO:0000313" key="3">
    <source>
        <dbReference type="EMBL" id="HIX72573.1"/>
    </source>
</evidence>
<proteinExistence type="inferred from homology"/>
<dbReference type="InterPro" id="IPR036424">
    <property type="entry name" value="UPP_synth-like_sf"/>
</dbReference>
<dbReference type="Pfam" id="PF01255">
    <property type="entry name" value="Prenyltransf"/>
    <property type="match status" value="1"/>
</dbReference>
<protein>
    <recommendedName>
        <fullName evidence="2">Isoprenyl transferase</fullName>
        <ecNumber evidence="2">2.5.1.-</ecNumber>
    </recommendedName>
</protein>
<feature type="binding site" evidence="2">
    <location>
        <begin position="22"/>
        <end position="25"/>
    </location>
    <ligand>
        <name>substrate</name>
    </ligand>
</feature>
<dbReference type="InterPro" id="IPR001441">
    <property type="entry name" value="UPP_synth-like"/>
</dbReference>
<feature type="binding site" evidence="2">
    <location>
        <position position="189"/>
    </location>
    <ligand>
        <name>substrate</name>
    </ligand>
</feature>
<comment type="function">
    <text evidence="2">Catalyzes the condensation of isopentenyl diphosphate (IPP) with allylic pyrophosphates generating different type of terpenoids.</text>
</comment>
<feature type="binding site" evidence="2">
    <location>
        <position position="26"/>
    </location>
    <ligand>
        <name>substrate</name>
    </ligand>
</feature>
<dbReference type="Proteomes" id="UP000886805">
    <property type="component" value="Unassembled WGS sequence"/>
</dbReference>
<dbReference type="NCBIfam" id="TIGR00055">
    <property type="entry name" value="uppS"/>
    <property type="match status" value="1"/>
</dbReference>
<feature type="active site" description="Proton acceptor" evidence="2">
    <location>
        <position position="69"/>
    </location>
</feature>
<name>A0A9D1X497_9FIRM</name>
<dbReference type="Gene3D" id="3.40.1180.10">
    <property type="entry name" value="Decaprenyl diphosphate synthase-like"/>
    <property type="match status" value="1"/>
</dbReference>